<dbReference type="EMBL" id="KV454432">
    <property type="protein sequence ID" value="ODQ79351.1"/>
    <property type="molecule type" value="Genomic_DNA"/>
</dbReference>
<evidence type="ECO:0000313" key="2">
    <source>
        <dbReference type="Proteomes" id="UP000094336"/>
    </source>
</evidence>
<evidence type="ECO:0000313" key="1">
    <source>
        <dbReference type="EMBL" id="ODQ79351.1"/>
    </source>
</evidence>
<protein>
    <submittedName>
        <fullName evidence="1">Uncharacterized protein</fullName>
    </submittedName>
</protein>
<name>A0A1E3QNU4_9ASCO</name>
<dbReference type="Proteomes" id="UP000094336">
    <property type="component" value="Unassembled WGS sequence"/>
</dbReference>
<sequence>MVLAVIATVFTVVGVLAIRTFLEEWRRENIKAAEVAAGEQAESEAVDRDYEAPGLAAPVEVLQNTSRTSGGVIETIAFYQKSSSAGLSG</sequence>
<organism evidence="1 2">
    <name type="scientific">Babjeviella inositovora NRRL Y-12698</name>
    <dbReference type="NCBI Taxonomy" id="984486"/>
    <lineage>
        <taxon>Eukaryota</taxon>
        <taxon>Fungi</taxon>
        <taxon>Dikarya</taxon>
        <taxon>Ascomycota</taxon>
        <taxon>Saccharomycotina</taxon>
        <taxon>Pichiomycetes</taxon>
        <taxon>Serinales incertae sedis</taxon>
        <taxon>Babjeviella</taxon>
    </lineage>
</organism>
<proteinExistence type="predicted"/>
<gene>
    <name evidence="1" type="ORF">BABINDRAFT_161759</name>
</gene>
<dbReference type="RefSeq" id="XP_018984679.1">
    <property type="nucleotide sequence ID" value="XM_019128992.1"/>
</dbReference>
<accession>A0A1E3QNU4</accession>
<dbReference type="GeneID" id="30146845"/>
<reference evidence="2" key="1">
    <citation type="submission" date="2016-05" db="EMBL/GenBank/DDBJ databases">
        <title>Comparative genomics of biotechnologically important yeasts.</title>
        <authorList>
            <consortium name="DOE Joint Genome Institute"/>
            <person name="Riley R."/>
            <person name="Haridas S."/>
            <person name="Wolfe K.H."/>
            <person name="Lopes M.R."/>
            <person name="Hittinger C.T."/>
            <person name="Goker M."/>
            <person name="Salamov A."/>
            <person name="Wisecaver J."/>
            <person name="Long T.M."/>
            <person name="Aerts A.L."/>
            <person name="Barry K."/>
            <person name="Choi C."/>
            <person name="Clum A."/>
            <person name="Coughlan A.Y."/>
            <person name="Deshpande S."/>
            <person name="Douglass A.P."/>
            <person name="Hanson S.J."/>
            <person name="Klenk H.-P."/>
            <person name="Labutti K."/>
            <person name="Lapidus A."/>
            <person name="Lindquist E."/>
            <person name="Lipzen A."/>
            <person name="Meier-Kolthoff J.P."/>
            <person name="Ohm R.A."/>
            <person name="Otillar R.P."/>
            <person name="Pangilinan J."/>
            <person name="Peng Y."/>
            <person name="Rokas A."/>
            <person name="Rosa C.A."/>
            <person name="Scheuner C."/>
            <person name="Sibirny A.A."/>
            <person name="Slot J.C."/>
            <person name="Stielow J.B."/>
            <person name="Sun H."/>
            <person name="Kurtzman C.P."/>
            <person name="Blackwell M."/>
            <person name="Grigoriev I.V."/>
            <person name="Jeffries T.W."/>
        </authorList>
    </citation>
    <scope>NUCLEOTIDE SEQUENCE [LARGE SCALE GENOMIC DNA]</scope>
    <source>
        <strain evidence="2">NRRL Y-12698</strain>
    </source>
</reference>
<keyword evidence="2" id="KW-1185">Reference proteome</keyword>
<dbReference type="AlphaFoldDB" id="A0A1E3QNU4"/>